<keyword evidence="3" id="KW-1185">Reference proteome</keyword>
<dbReference type="InterPro" id="IPR036866">
    <property type="entry name" value="RibonucZ/Hydroxyglut_hydro"/>
</dbReference>
<dbReference type="EMBL" id="DF237217">
    <property type="protein sequence ID" value="GAQ86072.1"/>
    <property type="molecule type" value="Genomic_DNA"/>
</dbReference>
<sequence>MTSSDSEGVELKHDRPTYVFSRLSPNLTKVVEYDSFTQYPFLYLIHGKDKLVLLDTGCGSGDLAGFVTSHELNPRKLPVYVVCSHSHFDHIGGNWHFSGPGGKASFCVELAFGEGRRDYTEHWKANIFGDQVKDFAITKWLADGETIQMGPEPDTTEDIRVIHTPGHTPDEIALYYAKERRLFVGDSFYQWQPIFIPKDGESLDAFKGSVSRLLTLVESEEAKDSQASPIVMCCGHVDDFLPARTALQQVEKLVSGIQDGSLPHIKNTAFGMQLDEYRLDSFSIGFMQDALAENSTCCYSGSGHTHQ</sequence>
<evidence type="ECO:0000313" key="3">
    <source>
        <dbReference type="Proteomes" id="UP000054558"/>
    </source>
</evidence>
<dbReference type="OMA" id="ELAWYDH"/>
<dbReference type="SUPFAM" id="SSF56281">
    <property type="entry name" value="Metallo-hydrolase/oxidoreductase"/>
    <property type="match status" value="1"/>
</dbReference>
<dbReference type="AlphaFoldDB" id="A0A1Y1I7Z8"/>
<dbReference type="PANTHER" id="PTHR42951:SF4">
    <property type="entry name" value="ACYL-COENZYME A THIOESTERASE MBLAC2"/>
    <property type="match status" value="1"/>
</dbReference>
<evidence type="ECO:0000259" key="1">
    <source>
        <dbReference type="SMART" id="SM00849"/>
    </source>
</evidence>
<dbReference type="STRING" id="105231.A0A1Y1I7Z8"/>
<reference evidence="2 3" key="1">
    <citation type="journal article" date="2014" name="Nat. Commun.">
        <title>Klebsormidium flaccidum genome reveals primary factors for plant terrestrial adaptation.</title>
        <authorList>
            <person name="Hori K."/>
            <person name="Maruyama F."/>
            <person name="Fujisawa T."/>
            <person name="Togashi T."/>
            <person name="Yamamoto N."/>
            <person name="Seo M."/>
            <person name="Sato S."/>
            <person name="Yamada T."/>
            <person name="Mori H."/>
            <person name="Tajima N."/>
            <person name="Moriyama T."/>
            <person name="Ikeuchi M."/>
            <person name="Watanabe M."/>
            <person name="Wada H."/>
            <person name="Kobayashi K."/>
            <person name="Saito M."/>
            <person name="Masuda T."/>
            <person name="Sasaki-Sekimoto Y."/>
            <person name="Mashiguchi K."/>
            <person name="Awai K."/>
            <person name="Shimojima M."/>
            <person name="Masuda S."/>
            <person name="Iwai M."/>
            <person name="Nobusawa T."/>
            <person name="Narise T."/>
            <person name="Kondo S."/>
            <person name="Saito H."/>
            <person name="Sato R."/>
            <person name="Murakawa M."/>
            <person name="Ihara Y."/>
            <person name="Oshima-Yamada Y."/>
            <person name="Ohtaka K."/>
            <person name="Satoh M."/>
            <person name="Sonobe K."/>
            <person name="Ishii M."/>
            <person name="Ohtani R."/>
            <person name="Kanamori-Sato M."/>
            <person name="Honoki R."/>
            <person name="Miyazaki D."/>
            <person name="Mochizuki H."/>
            <person name="Umetsu J."/>
            <person name="Higashi K."/>
            <person name="Shibata D."/>
            <person name="Kamiya Y."/>
            <person name="Sato N."/>
            <person name="Nakamura Y."/>
            <person name="Tabata S."/>
            <person name="Ida S."/>
            <person name="Kurokawa K."/>
            <person name="Ohta H."/>
        </authorList>
    </citation>
    <scope>NUCLEOTIDE SEQUENCE [LARGE SCALE GENOMIC DNA]</scope>
    <source>
        <strain evidence="2 3">NIES-2285</strain>
    </source>
</reference>
<organism evidence="2 3">
    <name type="scientific">Klebsormidium nitens</name>
    <name type="common">Green alga</name>
    <name type="synonym">Ulothrix nitens</name>
    <dbReference type="NCBI Taxonomy" id="105231"/>
    <lineage>
        <taxon>Eukaryota</taxon>
        <taxon>Viridiplantae</taxon>
        <taxon>Streptophyta</taxon>
        <taxon>Klebsormidiophyceae</taxon>
        <taxon>Klebsormidiales</taxon>
        <taxon>Klebsormidiaceae</taxon>
        <taxon>Klebsormidium</taxon>
    </lineage>
</organism>
<dbReference type="Gene3D" id="3.60.15.10">
    <property type="entry name" value="Ribonuclease Z/Hydroxyacylglutathione hydrolase-like"/>
    <property type="match status" value="1"/>
</dbReference>
<dbReference type="InterPro" id="IPR050855">
    <property type="entry name" value="NDM-1-like"/>
</dbReference>
<evidence type="ECO:0000313" key="2">
    <source>
        <dbReference type="EMBL" id="GAQ86072.1"/>
    </source>
</evidence>
<feature type="domain" description="Metallo-beta-lactamase" evidence="1">
    <location>
        <begin position="39"/>
        <end position="236"/>
    </location>
</feature>
<dbReference type="Pfam" id="PF00753">
    <property type="entry name" value="Lactamase_B"/>
    <property type="match status" value="1"/>
</dbReference>
<dbReference type="InterPro" id="IPR001279">
    <property type="entry name" value="Metallo-B-lactamas"/>
</dbReference>
<dbReference type="Proteomes" id="UP000054558">
    <property type="component" value="Unassembled WGS sequence"/>
</dbReference>
<accession>A0A1Y1I7Z8</accession>
<dbReference type="PANTHER" id="PTHR42951">
    <property type="entry name" value="METALLO-BETA-LACTAMASE DOMAIN-CONTAINING"/>
    <property type="match status" value="1"/>
</dbReference>
<protein>
    <recommendedName>
        <fullName evidence="1">Metallo-beta-lactamase domain-containing protein</fullName>
    </recommendedName>
</protein>
<dbReference type="SMART" id="SM00849">
    <property type="entry name" value="Lactamase_B"/>
    <property type="match status" value="1"/>
</dbReference>
<proteinExistence type="predicted"/>
<gene>
    <name evidence="2" type="ORF">KFL_002680180</name>
</gene>
<dbReference type="OrthoDB" id="3341310at2759"/>
<name>A0A1Y1I7Z8_KLENI</name>